<dbReference type="GO" id="GO:0005886">
    <property type="term" value="C:plasma membrane"/>
    <property type="evidence" value="ECO:0007669"/>
    <property type="project" value="UniProtKB-SubCell"/>
</dbReference>
<evidence type="ECO:0000259" key="12">
    <source>
        <dbReference type="PROSITE" id="PS50885"/>
    </source>
</evidence>
<keyword evidence="6" id="KW-0808">Transferase</keyword>
<gene>
    <name evidence="13" type="ORF">GRI34_09545</name>
</gene>
<dbReference type="PANTHER" id="PTHR44936">
    <property type="entry name" value="SENSOR PROTEIN CREC"/>
    <property type="match status" value="1"/>
</dbReference>
<keyword evidence="10" id="KW-0472">Membrane</keyword>
<dbReference type="GO" id="GO:0005524">
    <property type="term" value="F:ATP binding"/>
    <property type="evidence" value="ECO:0007669"/>
    <property type="project" value="UniProtKB-KW"/>
</dbReference>
<dbReference type="RefSeq" id="WP_160595724.1">
    <property type="nucleotide sequence ID" value="NZ_WTYI01000001.1"/>
</dbReference>
<evidence type="ECO:0000256" key="8">
    <source>
        <dbReference type="ARBA" id="ARBA00022777"/>
    </source>
</evidence>
<dbReference type="SUPFAM" id="SSF55874">
    <property type="entry name" value="ATPase domain of HSP90 chaperone/DNA topoisomerase II/histidine kinase"/>
    <property type="match status" value="1"/>
</dbReference>
<dbReference type="CDD" id="cd00082">
    <property type="entry name" value="HisKA"/>
    <property type="match status" value="1"/>
</dbReference>
<dbReference type="PROSITE" id="PS50885">
    <property type="entry name" value="HAMP"/>
    <property type="match status" value="1"/>
</dbReference>
<comment type="catalytic activity">
    <reaction evidence="1">
        <text>ATP + protein L-histidine = ADP + protein N-phospho-L-histidine.</text>
        <dbReference type="EC" id="2.7.13.3"/>
    </reaction>
</comment>
<dbReference type="EMBL" id="WTYI01000001">
    <property type="protein sequence ID" value="MXO96656.1"/>
    <property type="molecule type" value="Genomic_DNA"/>
</dbReference>
<comment type="subcellular location">
    <subcellularLocation>
        <location evidence="2">Cell membrane</location>
        <topology evidence="2">Multi-pass membrane protein</topology>
    </subcellularLocation>
</comment>
<keyword evidence="9" id="KW-0067">ATP-binding</keyword>
<sequence>MRFLPKSLLGQTLLAVAGALLLAQLVTTGLLYRIAEERREEALISAAQLSLWGAPVFRQARGEAVLEGDRRRFRADRRELGGRWMRGEVTEAYPLLPGETSDDALATAIAARLTGFVREPHAVLATIRSTDDDPVVMQRVRDWNPASRKMVRGYRKVFVAAVQWEEGGAWHVARVPFPRDDRRVFLVTAAQTLVIFILVMTVLFVLLRRITRPLARLTRQTERFSSNPGSITPIEPSGPDDIRSLIAAHNAMEARIAAMLDEKDVMLGAIGHDLKTPLAALRVRIEAIRDDGLRAKMAQSIEEITQTLDEILLLARIGRADRPAERTDLYALLVSVVEEFEDMNQPVALLEGQRVPAPVHLTWLKRGVRNLISNALRYGGTAEIALLREGDEAVIRVEDDGPGIPEDRIAEMLEPFTRGEASRNRATGGAGLGLTITRAVAEQHGGSLVLENRQQGGLRAELRLPI</sequence>
<evidence type="ECO:0000256" key="5">
    <source>
        <dbReference type="ARBA" id="ARBA00022553"/>
    </source>
</evidence>
<dbReference type="InterPro" id="IPR036097">
    <property type="entry name" value="HisK_dim/P_sf"/>
</dbReference>
<dbReference type="Gene3D" id="1.10.287.130">
    <property type="match status" value="1"/>
</dbReference>
<dbReference type="SMART" id="SM00387">
    <property type="entry name" value="HATPase_c"/>
    <property type="match status" value="1"/>
</dbReference>
<dbReference type="InterPro" id="IPR005467">
    <property type="entry name" value="His_kinase_dom"/>
</dbReference>
<dbReference type="Pfam" id="PF00672">
    <property type="entry name" value="HAMP"/>
    <property type="match status" value="1"/>
</dbReference>
<dbReference type="AlphaFoldDB" id="A0A6I4TLI9"/>
<keyword evidence="4" id="KW-1003">Cell membrane</keyword>
<dbReference type="SMART" id="SM00388">
    <property type="entry name" value="HisKA"/>
    <property type="match status" value="1"/>
</dbReference>
<dbReference type="InterPro" id="IPR004358">
    <property type="entry name" value="Sig_transdc_His_kin-like_C"/>
</dbReference>
<evidence type="ECO:0000256" key="4">
    <source>
        <dbReference type="ARBA" id="ARBA00022475"/>
    </source>
</evidence>
<evidence type="ECO:0000256" key="3">
    <source>
        <dbReference type="ARBA" id="ARBA00012438"/>
    </source>
</evidence>
<evidence type="ECO:0000256" key="7">
    <source>
        <dbReference type="ARBA" id="ARBA00022741"/>
    </source>
</evidence>
<organism evidence="13 14">
    <name type="scientific">Qipengyuania aquimaris</name>
    <dbReference type="NCBI Taxonomy" id="255984"/>
    <lineage>
        <taxon>Bacteria</taxon>
        <taxon>Pseudomonadati</taxon>
        <taxon>Pseudomonadota</taxon>
        <taxon>Alphaproteobacteria</taxon>
        <taxon>Sphingomonadales</taxon>
        <taxon>Erythrobacteraceae</taxon>
        <taxon>Qipengyuania</taxon>
    </lineage>
</organism>
<dbReference type="PRINTS" id="PR00344">
    <property type="entry name" value="BCTRLSENSOR"/>
</dbReference>
<dbReference type="InterPro" id="IPR003660">
    <property type="entry name" value="HAMP_dom"/>
</dbReference>
<accession>A0A6I4TLI9</accession>
<evidence type="ECO:0000313" key="14">
    <source>
        <dbReference type="Proteomes" id="UP000432727"/>
    </source>
</evidence>
<dbReference type="Pfam" id="PF00512">
    <property type="entry name" value="HisKA"/>
    <property type="match status" value="1"/>
</dbReference>
<comment type="caution">
    <text evidence="13">The sequence shown here is derived from an EMBL/GenBank/DDBJ whole genome shotgun (WGS) entry which is preliminary data.</text>
</comment>
<keyword evidence="7" id="KW-0547">Nucleotide-binding</keyword>
<evidence type="ECO:0000256" key="2">
    <source>
        <dbReference type="ARBA" id="ARBA00004651"/>
    </source>
</evidence>
<dbReference type="PROSITE" id="PS50109">
    <property type="entry name" value="HIS_KIN"/>
    <property type="match status" value="1"/>
</dbReference>
<dbReference type="OrthoDB" id="9804645at2"/>
<dbReference type="InterPro" id="IPR050980">
    <property type="entry name" value="2C_sensor_his_kinase"/>
</dbReference>
<dbReference type="EC" id="2.7.13.3" evidence="3"/>
<feature type="domain" description="HAMP" evidence="12">
    <location>
        <begin position="208"/>
        <end position="261"/>
    </location>
</feature>
<keyword evidence="5" id="KW-0597">Phosphoprotein</keyword>
<name>A0A6I4TLI9_9SPHN</name>
<keyword evidence="14" id="KW-1185">Reference proteome</keyword>
<evidence type="ECO:0000313" key="13">
    <source>
        <dbReference type="EMBL" id="MXO96656.1"/>
    </source>
</evidence>
<dbReference type="Gene3D" id="3.30.565.10">
    <property type="entry name" value="Histidine kinase-like ATPase, C-terminal domain"/>
    <property type="match status" value="1"/>
</dbReference>
<dbReference type="GO" id="GO:0000155">
    <property type="term" value="F:phosphorelay sensor kinase activity"/>
    <property type="evidence" value="ECO:0007669"/>
    <property type="project" value="InterPro"/>
</dbReference>
<evidence type="ECO:0000256" key="1">
    <source>
        <dbReference type="ARBA" id="ARBA00000085"/>
    </source>
</evidence>
<dbReference type="SUPFAM" id="SSF47384">
    <property type="entry name" value="Homodimeric domain of signal transducing histidine kinase"/>
    <property type="match status" value="1"/>
</dbReference>
<keyword evidence="10" id="KW-0812">Transmembrane</keyword>
<proteinExistence type="predicted"/>
<feature type="domain" description="Histidine kinase" evidence="11">
    <location>
        <begin position="269"/>
        <end position="466"/>
    </location>
</feature>
<dbReference type="CDD" id="cd06225">
    <property type="entry name" value="HAMP"/>
    <property type="match status" value="1"/>
</dbReference>
<keyword evidence="10" id="KW-1133">Transmembrane helix</keyword>
<dbReference type="Pfam" id="PF02518">
    <property type="entry name" value="HATPase_c"/>
    <property type="match status" value="1"/>
</dbReference>
<dbReference type="InterPro" id="IPR003594">
    <property type="entry name" value="HATPase_dom"/>
</dbReference>
<dbReference type="PANTHER" id="PTHR44936:SF10">
    <property type="entry name" value="SENSOR PROTEIN RSTB"/>
    <property type="match status" value="1"/>
</dbReference>
<evidence type="ECO:0000259" key="11">
    <source>
        <dbReference type="PROSITE" id="PS50109"/>
    </source>
</evidence>
<keyword evidence="8" id="KW-0418">Kinase</keyword>
<reference evidence="13 14" key="1">
    <citation type="submission" date="2019-12" db="EMBL/GenBank/DDBJ databases">
        <title>Genomic-based taxomic classification of the family Erythrobacteraceae.</title>
        <authorList>
            <person name="Xu L."/>
        </authorList>
    </citation>
    <scope>NUCLEOTIDE SEQUENCE [LARGE SCALE GENOMIC DNA]</scope>
    <source>
        <strain evidence="13 14">JCM 12189</strain>
    </source>
</reference>
<protein>
    <recommendedName>
        <fullName evidence="3">histidine kinase</fullName>
        <ecNumber evidence="3">2.7.13.3</ecNumber>
    </recommendedName>
</protein>
<dbReference type="SMART" id="SM00304">
    <property type="entry name" value="HAMP"/>
    <property type="match status" value="1"/>
</dbReference>
<dbReference type="InterPro" id="IPR003661">
    <property type="entry name" value="HisK_dim/P_dom"/>
</dbReference>
<dbReference type="Proteomes" id="UP000432727">
    <property type="component" value="Unassembled WGS sequence"/>
</dbReference>
<evidence type="ECO:0000256" key="6">
    <source>
        <dbReference type="ARBA" id="ARBA00022679"/>
    </source>
</evidence>
<feature type="transmembrane region" description="Helical" evidence="10">
    <location>
        <begin position="184"/>
        <end position="207"/>
    </location>
</feature>
<dbReference type="InterPro" id="IPR036890">
    <property type="entry name" value="HATPase_C_sf"/>
</dbReference>
<evidence type="ECO:0000256" key="10">
    <source>
        <dbReference type="SAM" id="Phobius"/>
    </source>
</evidence>
<evidence type="ECO:0000256" key="9">
    <source>
        <dbReference type="ARBA" id="ARBA00022840"/>
    </source>
</evidence>